<evidence type="ECO:0000313" key="1">
    <source>
        <dbReference type="EMBL" id="CAD7245420.1"/>
    </source>
</evidence>
<accession>A0A7R8XFR5</accession>
<keyword evidence="2" id="KW-1185">Reference proteome</keyword>
<dbReference type="EMBL" id="LR900368">
    <property type="protein sequence ID" value="CAD7245420.1"/>
    <property type="molecule type" value="Genomic_DNA"/>
</dbReference>
<proteinExistence type="predicted"/>
<protein>
    <submittedName>
        <fullName evidence="1">Uncharacterized protein</fullName>
    </submittedName>
</protein>
<gene>
    <name evidence="1" type="ORF">DSTB1V02_LOCUS5293</name>
</gene>
<dbReference type="EMBL" id="CAJPEV010000851">
    <property type="protein sequence ID" value="CAG0889070.1"/>
    <property type="molecule type" value="Genomic_DNA"/>
</dbReference>
<sequence>MNGRSLLVFRHFRGGEDPPRREDEEKTNDEEDYVELENLIDRVGRTRSGQEFISHWLEEARRKGVSPTTLNSLSNHGRKTDTEKSKAFRYHKVLMKWDRDGSRRHIAAVTVLDPAVAVLHPATTVLDPTMDEELEDRLFLTEFHESETSRNLRREMRLLQETLARWMENK</sequence>
<dbReference type="AlphaFoldDB" id="A0A7R8XFR5"/>
<evidence type="ECO:0000313" key="2">
    <source>
        <dbReference type="Proteomes" id="UP000677054"/>
    </source>
</evidence>
<dbReference type="Proteomes" id="UP000677054">
    <property type="component" value="Unassembled WGS sequence"/>
</dbReference>
<name>A0A7R8XFR5_9CRUS</name>
<organism evidence="1">
    <name type="scientific">Darwinula stevensoni</name>
    <dbReference type="NCBI Taxonomy" id="69355"/>
    <lineage>
        <taxon>Eukaryota</taxon>
        <taxon>Metazoa</taxon>
        <taxon>Ecdysozoa</taxon>
        <taxon>Arthropoda</taxon>
        <taxon>Crustacea</taxon>
        <taxon>Oligostraca</taxon>
        <taxon>Ostracoda</taxon>
        <taxon>Podocopa</taxon>
        <taxon>Podocopida</taxon>
        <taxon>Darwinulocopina</taxon>
        <taxon>Darwinuloidea</taxon>
        <taxon>Darwinulidae</taxon>
        <taxon>Darwinula</taxon>
    </lineage>
</organism>
<reference evidence="1" key="1">
    <citation type="submission" date="2020-11" db="EMBL/GenBank/DDBJ databases">
        <authorList>
            <person name="Tran Van P."/>
        </authorList>
    </citation>
    <scope>NUCLEOTIDE SEQUENCE</scope>
</reference>